<dbReference type="PANTHER" id="PTHR22899:SF0">
    <property type="entry name" value="F-BOX ASSOCIATED DOMAIN-CONTAINING PROTEIN-RELATED"/>
    <property type="match status" value="1"/>
</dbReference>
<sequence length="303" mass="35236">MEFRLHSLPYLAIKEILTFMNLQEQFLFSITSKASKRLVRSINQDTRLTVVVLYGIQTLSNQREKVFVESRENGPTIEIVECATRDIVFWRKPLTSIMEHIVEAFQSKVHLSLSSEFSHQEKLKFLEELRVKIHSVYVTTNQLQETLDALRNIPKVELNYKIAPNDFFENNGPYNFDSIELVFFANNVPSPTTRRSILFSLLDCRRVYIPYSDYSTRDLVEFLGKWIRGSKMENLKISFKKHNFKESIFEELGQVIPVTSAVVDGKKISHPCFLIKQHGTGTKAIVYTHYGNVILRTDFKMIL</sequence>
<evidence type="ECO:0000313" key="2">
    <source>
        <dbReference type="Proteomes" id="UP000095282"/>
    </source>
</evidence>
<dbReference type="AlphaFoldDB" id="A0A1I7UTH6"/>
<dbReference type="Proteomes" id="UP000095282">
    <property type="component" value="Unplaced"/>
</dbReference>
<dbReference type="WBParaSite" id="Csp11.Scaffold630.g19191.t1">
    <property type="protein sequence ID" value="Csp11.Scaffold630.g19191.t1"/>
    <property type="gene ID" value="Csp11.Scaffold630.g19191"/>
</dbReference>
<proteinExistence type="predicted"/>
<feature type="domain" description="F-box" evidence="1">
    <location>
        <begin position="2"/>
        <end position="51"/>
    </location>
</feature>
<dbReference type="InterPro" id="IPR001810">
    <property type="entry name" value="F-box_dom"/>
</dbReference>
<dbReference type="PROSITE" id="PS50181">
    <property type="entry name" value="FBOX"/>
    <property type="match status" value="1"/>
</dbReference>
<dbReference type="InterPro" id="IPR053222">
    <property type="entry name" value="Zygotic_Embryogenesis-Asso"/>
</dbReference>
<evidence type="ECO:0000313" key="3">
    <source>
        <dbReference type="WBParaSite" id="Csp11.Scaffold630.g19191.t1"/>
    </source>
</evidence>
<accession>A0A1I7UTH6</accession>
<keyword evidence="2" id="KW-1185">Reference proteome</keyword>
<organism evidence="2 3">
    <name type="scientific">Caenorhabditis tropicalis</name>
    <dbReference type="NCBI Taxonomy" id="1561998"/>
    <lineage>
        <taxon>Eukaryota</taxon>
        <taxon>Metazoa</taxon>
        <taxon>Ecdysozoa</taxon>
        <taxon>Nematoda</taxon>
        <taxon>Chromadorea</taxon>
        <taxon>Rhabditida</taxon>
        <taxon>Rhabditina</taxon>
        <taxon>Rhabditomorpha</taxon>
        <taxon>Rhabditoidea</taxon>
        <taxon>Rhabditidae</taxon>
        <taxon>Peloderinae</taxon>
        <taxon>Caenorhabditis</taxon>
    </lineage>
</organism>
<dbReference type="PANTHER" id="PTHR22899">
    <property type="entry name" value="CYCLIN-RELATED F-BOX FAMILY"/>
    <property type="match status" value="1"/>
</dbReference>
<reference evidence="3" key="1">
    <citation type="submission" date="2016-11" db="UniProtKB">
        <authorList>
            <consortium name="WormBaseParasite"/>
        </authorList>
    </citation>
    <scope>IDENTIFICATION</scope>
</reference>
<protein>
    <submittedName>
        <fullName evidence="3">F-box domain-containing protein</fullName>
    </submittedName>
</protein>
<evidence type="ECO:0000259" key="1">
    <source>
        <dbReference type="PROSITE" id="PS50181"/>
    </source>
</evidence>
<name>A0A1I7UTH6_9PELO</name>
<dbReference type="Pfam" id="PF00646">
    <property type="entry name" value="F-box"/>
    <property type="match status" value="1"/>
</dbReference>